<evidence type="ECO:0000256" key="1">
    <source>
        <dbReference type="ARBA" id="ARBA00022825"/>
    </source>
</evidence>
<dbReference type="PRINTS" id="PR00834">
    <property type="entry name" value="PROTEASES2C"/>
</dbReference>
<dbReference type="RefSeq" id="WP_379591373.1">
    <property type="nucleotide sequence ID" value="NZ_JBHTKK010000006.1"/>
</dbReference>
<feature type="transmembrane region" description="Helical" evidence="3">
    <location>
        <begin position="60"/>
        <end position="81"/>
    </location>
</feature>
<keyword evidence="5" id="KW-1185">Reference proteome</keyword>
<keyword evidence="3" id="KW-0472">Membrane</keyword>
<reference evidence="5" key="1">
    <citation type="journal article" date="2019" name="Int. J. Syst. Evol. Microbiol.">
        <title>The Global Catalogue of Microorganisms (GCM) 10K type strain sequencing project: providing services to taxonomists for standard genome sequencing and annotation.</title>
        <authorList>
            <consortium name="The Broad Institute Genomics Platform"/>
            <consortium name="The Broad Institute Genome Sequencing Center for Infectious Disease"/>
            <person name="Wu L."/>
            <person name="Ma J."/>
        </authorList>
    </citation>
    <scope>NUCLEOTIDE SEQUENCE [LARGE SCALE GENOMIC DNA]</scope>
    <source>
        <strain evidence="5">CCUG 56608</strain>
    </source>
</reference>
<keyword evidence="4" id="KW-0645">Protease</keyword>
<dbReference type="SUPFAM" id="SSF50494">
    <property type="entry name" value="Trypsin-like serine proteases"/>
    <property type="match status" value="1"/>
</dbReference>
<name>A0ABW3NH16_9BACI</name>
<dbReference type="PANTHER" id="PTHR22939">
    <property type="entry name" value="SERINE PROTEASE FAMILY S1C HTRA-RELATED"/>
    <property type="match status" value="1"/>
</dbReference>
<keyword evidence="4" id="KW-0378">Hydrolase</keyword>
<sequence length="274" mass="30890">MKDQEKHHDKRKHMDKDLIEDFDEEEMNELAMQAKADALQREQAERNEPKHKPKRRFSKVIAVLIAVAMALYAFSLFPRVISIPALDFLQASSRLLQDEQVAAYKEAVVVIETNDGRGTGFSISEEGTIVTNQHVIEDEETVTVAFPEEGLFQGEVVEEMPEIDLAVVEVEEDNLPYLPLDDTATAEQGDYIRFIGNPLFFNGIANEGTILSPLQLSDWEEEVMMIRAPVYRGNSGSPVINEEGNVIGVIFATLDHEEHGNVGLYVPIHYFTDR</sequence>
<evidence type="ECO:0000313" key="4">
    <source>
        <dbReference type="EMBL" id="MFD1065780.1"/>
    </source>
</evidence>
<feature type="compositionally biased region" description="Basic and acidic residues" evidence="2">
    <location>
        <begin position="38"/>
        <end position="50"/>
    </location>
</feature>
<dbReference type="Gene3D" id="2.40.10.120">
    <property type="match status" value="1"/>
</dbReference>
<evidence type="ECO:0000256" key="2">
    <source>
        <dbReference type="SAM" id="MobiDB-lite"/>
    </source>
</evidence>
<comment type="caution">
    <text evidence="4">The sequence shown here is derived from an EMBL/GenBank/DDBJ whole genome shotgun (WGS) entry which is preliminary data.</text>
</comment>
<dbReference type="InterPro" id="IPR001940">
    <property type="entry name" value="Peptidase_S1C"/>
</dbReference>
<keyword evidence="3" id="KW-1133">Transmembrane helix</keyword>
<protein>
    <submittedName>
        <fullName evidence="4">S1C family serine protease</fullName>
        <ecNumber evidence="4">3.4.21.-</ecNumber>
    </submittedName>
</protein>
<organism evidence="4 5">
    <name type="scientific">Oceanobacillus locisalsi</name>
    <dbReference type="NCBI Taxonomy" id="546107"/>
    <lineage>
        <taxon>Bacteria</taxon>
        <taxon>Bacillati</taxon>
        <taxon>Bacillota</taxon>
        <taxon>Bacilli</taxon>
        <taxon>Bacillales</taxon>
        <taxon>Bacillaceae</taxon>
        <taxon>Oceanobacillus</taxon>
    </lineage>
</organism>
<dbReference type="EMBL" id="JBHTKK010000006">
    <property type="protein sequence ID" value="MFD1065780.1"/>
    <property type="molecule type" value="Genomic_DNA"/>
</dbReference>
<gene>
    <name evidence="4" type="ORF">ACFQ19_07055</name>
</gene>
<dbReference type="Proteomes" id="UP001597041">
    <property type="component" value="Unassembled WGS sequence"/>
</dbReference>
<dbReference type="PANTHER" id="PTHR22939:SF129">
    <property type="entry name" value="SERINE PROTEASE HTRA2, MITOCHONDRIAL"/>
    <property type="match status" value="1"/>
</dbReference>
<accession>A0ABW3NH16</accession>
<dbReference type="GO" id="GO:0006508">
    <property type="term" value="P:proteolysis"/>
    <property type="evidence" value="ECO:0007669"/>
    <property type="project" value="UniProtKB-KW"/>
</dbReference>
<evidence type="ECO:0000313" key="5">
    <source>
        <dbReference type="Proteomes" id="UP001597041"/>
    </source>
</evidence>
<dbReference type="InterPro" id="IPR009003">
    <property type="entry name" value="Peptidase_S1_PA"/>
</dbReference>
<keyword evidence="3" id="KW-0812">Transmembrane</keyword>
<evidence type="ECO:0000256" key="3">
    <source>
        <dbReference type="SAM" id="Phobius"/>
    </source>
</evidence>
<keyword evidence="1" id="KW-0720">Serine protease</keyword>
<dbReference type="GO" id="GO:0008233">
    <property type="term" value="F:peptidase activity"/>
    <property type="evidence" value="ECO:0007669"/>
    <property type="project" value="UniProtKB-KW"/>
</dbReference>
<dbReference type="EC" id="3.4.21.-" evidence="4"/>
<dbReference type="Pfam" id="PF13365">
    <property type="entry name" value="Trypsin_2"/>
    <property type="match status" value="1"/>
</dbReference>
<proteinExistence type="predicted"/>
<feature type="region of interest" description="Disordered" evidence="2">
    <location>
        <begin position="33"/>
        <end position="53"/>
    </location>
</feature>